<feature type="signal peptide" evidence="1">
    <location>
        <begin position="1"/>
        <end position="29"/>
    </location>
</feature>
<protein>
    <submittedName>
        <fullName evidence="2">Uncharacterized protein</fullName>
    </submittedName>
</protein>
<evidence type="ECO:0000256" key="1">
    <source>
        <dbReference type="SAM" id="SignalP"/>
    </source>
</evidence>
<name>A0A8T0TPM1_PANVG</name>
<keyword evidence="3" id="KW-1185">Reference proteome</keyword>
<sequence>MEQQTRSPSCLLLLVHRIQWIIIVLQVNSNYPIDTITFQHTLFLNTVGTSEKWHQHPTILQFKSKQEGGPGSRKPVVSTGLWQNGWVVGTLPTSCLLNLLRISTTKNACI</sequence>
<dbReference type="AlphaFoldDB" id="A0A8T0TPM1"/>
<proteinExistence type="predicted"/>
<accession>A0A8T0TPM1</accession>
<dbReference type="EMBL" id="CM029043">
    <property type="protein sequence ID" value="KAG2612800.1"/>
    <property type="molecule type" value="Genomic_DNA"/>
</dbReference>
<organism evidence="2 3">
    <name type="scientific">Panicum virgatum</name>
    <name type="common">Blackwell switchgrass</name>
    <dbReference type="NCBI Taxonomy" id="38727"/>
    <lineage>
        <taxon>Eukaryota</taxon>
        <taxon>Viridiplantae</taxon>
        <taxon>Streptophyta</taxon>
        <taxon>Embryophyta</taxon>
        <taxon>Tracheophyta</taxon>
        <taxon>Spermatophyta</taxon>
        <taxon>Magnoliopsida</taxon>
        <taxon>Liliopsida</taxon>
        <taxon>Poales</taxon>
        <taxon>Poaceae</taxon>
        <taxon>PACMAD clade</taxon>
        <taxon>Panicoideae</taxon>
        <taxon>Panicodae</taxon>
        <taxon>Paniceae</taxon>
        <taxon>Panicinae</taxon>
        <taxon>Panicum</taxon>
        <taxon>Panicum sect. Hiantes</taxon>
    </lineage>
</organism>
<gene>
    <name evidence="2" type="ORF">PVAP13_4KG309210</name>
</gene>
<keyword evidence="1" id="KW-0732">Signal</keyword>
<comment type="caution">
    <text evidence="2">The sequence shown here is derived from an EMBL/GenBank/DDBJ whole genome shotgun (WGS) entry which is preliminary data.</text>
</comment>
<dbReference type="Proteomes" id="UP000823388">
    <property type="component" value="Chromosome 4K"/>
</dbReference>
<feature type="chain" id="PRO_5035836927" evidence="1">
    <location>
        <begin position="30"/>
        <end position="110"/>
    </location>
</feature>
<evidence type="ECO:0000313" key="3">
    <source>
        <dbReference type="Proteomes" id="UP000823388"/>
    </source>
</evidence>
<evidence type="ECO:0000313" key="2">
    <source>
        <dbReference type="EMBL" id="KAG2612800.1"/>
    </source>
</evidence>
<reference evidence="2" key="1">
    <citation type="submission" date="2020-05" db="EMBL/GenBank/DDBJ databases">
        <title>WGS assembly of Panicum virgatum.</title>
        <authorList>
            <person name="Lovell J.T."/>
            <person name="Jenkins J."/>
            <person name="Shu S."/>
            <person name="Juenger T.E."/>
            <person name="Schmutz J."/>
        </authorList>
    </citation>
    <scope>NUCLEOTIDE SEQUENCE</scope>
    <source>
        <strain evidence="2">AP13</strain>
    </source>
</reference>